<evidence type="ECO:0000313" key="3">
    <source>
        <dbReference type="Proteomes" id="UP001283361"/>
    </source>
</evidence>
<accession>A0AAE1ED99</accession>
<reference evidence="2" key="1">
    <citation type="journal article" date="2023" name="G3 (Bethesda)">
        <title>A reference genome for the long-term kleptoplast-retaining sea slug Elysia crispata morphotype clarki.</title>
        <authorList>
            <person name="Eastman K.E."/>
            <person name="Pendleton A.L."/>
            <person name="Shaikh M.A."/>
            <person name="Suttiyut T."/>
            <person name="Ogas R."/>
            <person name="Tomko P."/>
            <person name="Gavelis G."/>
            <person name="Widhalm J.R."/>
            <person name="Wisecaver J.H."/>
        </authorList>
    </citation>
    <scope>NUCLEOTIDE SEQUENCE</scope>
    <source>
        <strain evidence="2">ECLA1</strain>
    </source>
</reference>
<feature type="region of interest" description="Disordered" evidence="1">
    <location>
        <begin position="1"/>
        <end position="22"/>
    </location>
</feature>
<name>A0AAE1ED99_9GAST</name>
<dbReference type="Proteomes" id="UP001283361">
    <property type="component" value="Unassembled WGS sequence"/>
</dbReference>
<evidence type="ECO:0000313" key="2">
    <source>
        <dbReference type="EMBL" id="KAK3801778.1"/>
    </source>
</evidence>
<protein>
    <submittedName>
        <fullName evidence="2">Uncharacterized protein</fullName>
    </submittedName>
</protein>
<feature type="compositionally biased region" description="Low complexity" evidence="1">
    <location>
        <begin position="9"/>
        <end position="21"/>
    </location>
</feature>
<dbReference type="AlphaFoldDB" id="A0AAE1ED99"/>
<organism evidence="2 3">
    <name type="scientific">Elysia crispata</name>
    <name type="common">lettuce slug</name>
    <dbReference type="NCBI Taxonomy" id="231223"/>
    <lineage>
        <taxon>Eukaryota</taxon>
        <taxon>Metazoa</taxon>
        <taxon>Spiralia</taxon>
        <taxon>Lophotrochozoa</taxon>
        <taxon>Mollusca</taxon>
        <taxon>Gastropoda</taxon>
        <taxon>Heterobranchia</taxon>
        <taxon>Euthyneura</taxon>
        <taxon>Panpulmonata</taxon>
        <taxon>Sacoglossa</taxon>
        <taxon>Placobranchoidea</taxon>
        <taxon>Plakobranchidae</taxon>
        <taxon>Elysia</taxon>
    </lineage>
</organism>
<dbReference type="EMBL" id="JAWDGP010000283">
    <property type="protein sequence ID" value="KAK3801778.1"/>
    <property type="molecule type" value="Genomic_DNA"/>
</dbReference>
<proteinExistence type="predicted"/>
<comment type="caution">
    <text evidence="2">The sequence shown here is derived from an EMBL/GenBank/DDBJ whole genome shotgun (WGS) entry which is preliminary data.</text>
</comment>
<evidence type="ECO:0000256" key="1">
    <source>
        <dbReference type="SAM" id="MobiDB-lite"/>
    </source>
</evidence>
<gene>
    <name evidence="2" type="ORF">RRG08_048365</name>
</gene>
<keyword evidence="3" id="KW-1185">Reference proteome</keyword>
<sequence>MAAQDSEEASSPAAAELSQPPFTRGKRIAHVGECLNIATAYAPGDAINNGPNLSGCLLSKASIGRADRKVVYFHPGKETDFQNEAT</sequence>